<evidence type="ECO:0000256" key="5">
    <source>
        <dbReference type="ARBA" id="ARBA00023242"/>
    </source>
</evidence>
<dbReference type="GO" id="GO:0003700">
    <property type="term" value="F:DNA-binding transcription factor activity"/>
    <property type="evidence" value="ECO:0007669"/>
    <property type="project" value="InterPro"/>
</dbReference>
<dbReference type="EMBL" id="JAKUCV010004383">
    <property type="protein sequence ID" value="KAJ4835525.1"/>
    <property type="molecule type" value="Genomic_DNA"/>
</dbReference>
<evidence type="ECO:0000256" key="3">
    <source>
        <dbReference type="ARBA" id="ARBA00023125"/>
    </source>
</evidence>
<feature type="region of interest" description="Disordered" evidence="7">
    <location>
        <begin position="87"/>
        <end position="119"/>
    </location>
</feature>
<evidence type="ECO:0000313" key="9">
    <source>
        <dbReference type="EMBL" id="KAJ4835525.1"/>
    </source>
</evidence>
<dbReference type="InterPro" id="IPR044521">
    <property type="entry name" value="AtbZIP8/43"/>
</dbReference>
<evidence type="ECO:0000256" key="2">
    <source>
        <dbReference type="ARBA" id="ARBA00023015"/>
    </source>
</evidence>
<dbReference type="GO" id="GO:0003677">
    <property type="term" value="F:DNA binding"/>
    <property type="evidence" value="ECO:0007669"/>
    <property type="project" value="UniProtKB-KW"/>
</dbReference>
<dbReference type="Gene3D" id="1.20.5.170">
    <property type="match status" value="1"/>
</dbReference>
<dbReference type="PROSITE" id="PS50217">
    <property type="entry name" value="BZIP"/>
    <property type="match status" value="1"/>
</dbReference>
<dbReference type="Pfam" id="PF00170">
    <property type="entry name" value="bZIP_1"/>
    <property type="match status" value="1"/>
</dbReference>
<dbReference type="SUPFAM" id="SSF57959">
    <property type="entry name" value="Leucine zipper domain"/>
    <property type="match status" value="1"/>
</dbReference>
<dbReference type="PANTHER" id="PTHR46324:SF7">
    <property type="entry name" value="BASIC LEUCINE-ZIPPER 75"/>
    <property type="match status" value="1"/>
</dbReference>
<dbReference type="Proteomes" id="UP001141552">
    <property type="component" value="Unassembled WGS sequence"/>
</dbReference>
<dbReference type="OrthoDB" id="551672at2759"/>
<proteinExistence type="predicted"/>
<dbReference type="GO" id="GO:0005634">
    <property type="term" value="C:nucleus"/>
    <property type="evidence" value="ECO:0007669"/>
    <property type="project" value="UniProtKB-SubCell"/>
</dbReference>
<protein>
    <recommendedName>
        <fullName evidence="8">BZIP domain-containing protein</fullName>
    </recommendedName>
</protein>
<dbReference type="AlphaFoldDB" id="A0A9Q0FPZ7"/>
<reference evidence="9" key="2">
    <citation type="journal article" date="2023" name="Plants (Basel)">
        <title>Annotation of the Turnera subulata (Passifloraceae) Draft Genome Reveals the S-Locus Evolved after the Divergence of Turneroideae from Passifloroideae in a Stepwise Manner.</title>
        <authorList>
            <person name="Henning P.M."/>
            <person name="Roalson E.H."/>
            <person name="Mir W."/>
            <person name="McCubbin A.G."/>
            <person name="Shore J.S."/>
        </authorList>
    </citation>
    <scope>NUCLEOTIDE SEQUENCE</scope>
    <source>
        <strain evidence="9">F60SS</strain>
    </source>
</reference>
<dbReference type="PANTHER" id="PTHR46324">
    <property type="entry name" value="BASIC LEUCINE ZIPPER 43-RELATED"/>
    <property type="match status" value="1"/>
</dbReference>
<name>A0A9Q0FPZ7_9ROSI</name>
<keyword evidence="2" id="KW-0805">Transcription regulation</keyword>
<comment type="subcellular location">
    <subcellularLocation>
        <location evidence="1">Nucleus</location>
    </subcellularLocation>
</comment>
<organism evidence="9 10">
    <name type="scientific">Turnera subulata</name>
    <dbReference type="NCBI Taxonomy" id="218843"/>
    <lineage>
        <taxon>Eukaryota</taxon>
        <taxon>Viridiplantae</taxon>
        <taxon>Streptophyta</taxon>
        <taxon>Embryophyta</taxon>
        <taxon>Tracheophyta</taxon>
        <taxon>Spermatophyta</taxon>
        <taxon>Magnoliopsida</taxon>
        <taxon>eudicotyledons</taxon>
        <taxon>Gunneridae</taxon>
        <taxon>Pentapetalae</taxon>
        <taxon>rosids</taxon>
        <taxon>fabids</taxon>
        <taxon>Malpighiales</taxon>
        <taxon>Passifloraceae</taxon>
        <taxon>Turnera</taxon>
    </lineage>
</organism>
<feature type="compositionally biased region" description="Polar residues" evidence="7">
    <location>
        <begin position="87"/>
        <end position="103"/>
    </location>
</feature>
<dbReference type="InterPro" id="IPR046347">
    <property type="entry name" value="bZIP_sf"/>
</dbReference>
<dbReference type="PROSITE" id="PS00036">
    <property type="entry name" value="BZIP_BASIC"/>
    <property type="match status" value="1"/>
</dbReference>
<evidence type="ECO:0000256" key="6">
    <source>
        <dbReference type="SAM" id="Coils"/>
    </source>
</evidence>
<sequence>METHEIKGLHCVPPGHANSLQNLFTLPSTHKPYPTLNNNQNMQPIESTSHALPHANLAQNPESSSSYLNRILSNSLIHVPLHMISPTTSPLSNNADSTTLNDQPTRDHHHNQQPPDISNEKRLRRMISNRESARRSRMRRKRQIEDLQSRVNHLQAMNHQLSEKVIHLLENNHQVLQDNSQLKEKISSLQAVLSELLTPMRNVEESACNTNRLRGETSNRSSIHH</sequence>
<evidence type="ECO:0000256" key="7">
    <source>
        <dbReference type="SAM" id="MobiDB-lite"/>
    </source>
</evidence>
<keyword evidence="5" id="KW-0539">Nucleus</keyword>
<dbReference type="FunFam" id="1.20.5.170:FF:000020">
    <property type="entry name" value="BZIP transcription factor"/>
    <property type="match status" value="1"/>
</dbReference>
<feature type="domain" description="BZIP" evidence="8">
    <location>
        <begin position="119"/>
        <end position="182"/>
    </location>
</feature>
<accession>A0A9Q0FPZ7</accession>
<comment type="caution">
    <text evidence="9">The sequence shown here is derived from an EMBL/GenBank/DDBJ whole genome shotgun (WGS) entry which is preliminary data.</text>
</comment>
<reference evidence="9" key="1">
    <citation type="submission" date="2022-02" db="EMBL/GenBank/DDBJ databases">
        <authorList>
            <person name="Henning P.M."/>
            <person name="McCubbin A.G."/>
            <person name="Shore J.S."/>
        </authorList>
    </citation>
    <scope>NUCLEOTIDE SEQUENCE</scope>
    <source>
        <strain evidence="9">F60SS</strain>
        <tissue evidence="9">Leaves</tissue>
    </source>
</reference>
<dbReference type="InterPro" id="IPR004827">
    <property type="entry name" value="bZIP"/>
</dbReference>
<keyword evidence="6" id="KW-0175">Coiled coil</keyword>
<keyword evidence="3" id="KW-0238">DNA-binding</keyword>
<evidence type="ECO:0000256" key="4">
    <source>
        <dbReference type="ARBA" id="ARBA00023163"/>
    </source>
</evidence>
<gene>
    <name evidence="9" type="ORF">Tsubulata_046464</name>
</gene>
<dbReference type="SMART" id="SM00338">
    <property type="entry name" value="BRLZ"/>
    <property type="match status" value="1"/>
</dbReference>
<keyword evidence="4" id="KW-0804">Transcription</keyword>
<dbReference type="GO" id="GO:0046983">
    <property type="term" value="F:protein dimerization activity"/>
    <property type="evidence" value="ECO:0007669"/>
    <property type="project" value="UniProtKB-ARBA"/>
</dbReference>
<evidence type="ECO:0000313" key="10">
    <source>
        <dbReference type="Proteomes" id="UP001141552"/>
    </source>
</evidence>
<evidence type="ECO:0000259" key="8">
    <source>
        <dbReference type="PROSITE" id="PS50217"/>
    </source>
</evidence>
<feature type="coiled-coil region" evidence="6">
    <location>
        <begin position="130"/>
        <end position="164"/>
    </location>
</feature>
<keyword evidence="10" id="KW-1185">Reference proteome</keyword>
<evidence type="ECO:0000256" key="1">
    <source>
        <dbReference type="ARBA" id="ARBA00004123"/>
    </source>
</evidence>